<organism evidence="3 4">
    <name type="scientific">Caballeronia sordidicola</name>
    <name type="common">Burkholderia sordidicola</name>
    <dbReference type="NCBI Taxonomy" id="196367"/>
    <lineage>
        <taxon>Bacteria</taxon>
        <taxon>Pseudomonadati</taxon>
        <taxon>Pseudomonadota</taxon>
        <taxon>Betaproteobacteria</taxon>
        <taxon>Burkholderiales</taxon>
        <taxon>Burkholderiaceae</taxon>
        <taxon>Caballeronia</taxon>
    </lineage>
</organism>
<evidence type="ECO:0000313" key="4">
    <source>
        <dbReference type="Proteomes" id="UP000054893"/>
    </source>
</evidence>
<dbReference type="RefSeq" id="WP_244164173.1">
    <property type="nucleotide sequence ID" value="NZ_FCOC02000018.1"/>
</dbReference>
<feature type="signal peptide" evidence="2">
    <location>
        <begin position="1"/>
        <end position="20"/>
    </location>
</feature>
<reference evidence="3 4" key="1">
    <citation type="submission" date="2016-01" db="EMBL/GenBank/DDBJ databases">
        <authorList>
            <person name="Oliw E.H."/>
        </authorList>
    </citation>
    <scope>NUCLEOTIDE SEQUENCE [LARGE SCALE GENOMIC DNA]</scope>
    <source>
        <strain evidence="3">LMG 22029</strain>
    </source>
</reference>
<dbReference type="InterPro" id="IPR003423">
    <property type="entry name" value="OMP_efflux"/>
</dbReference>
<dbReference type="Proteomes" id="UP000054893">
    <property type="component" value="Unassembled WGS sequence"/>
</dbReference>
<keyword evidence="2" id="KW-0449">Lipoprotein</keyword>
<accession>A0A158HLF9</accession>
<dbReference type="NCBIfam" id="TIGR01845">
    <property type="entry name" value="outer_NodT"/>
    <property type="match status" value="1"/>
</dbReference>
<evidence type="ECO:0000256" key="1">
    <source>
        <dbReference type="ARBA" id="ARBA00007613"/>
    </source>
</evidence>
<sequence>MKNWTAGFALLALTGCSVTAPDSHPVSIPSTWQYAASDHHGIPINKDWWTVFGSTELDHLIRDTNHDSFDIAAAVARVRQAQATARIAGTPLLPTVSGFADASRQSGLLVSDTELEGTSFDLGLAASYELDFWGRNRAIRNAAIDTLRASRFDRDTVALTVSADVTNTWLQTVALRERSDVARQNLETAGAIRDTVESQFRAGAATQLDVHQQRAAVAAQRRAVESLAQQTNDSLATLAVLLGKPVSQLQLTTQSLAGLHMPDVDAGVPSDVLVQRPDLARAEAQLAAADADIIAARAAMLPSLTLTATVGSGGGGQIHTLLDNSLYSVAAGLTAPIFNAGALAAGRDLAVAQKEELLATYHAAIITALGDVERSLNAVQGLDSQFKTNDEELG</sequence>
<gene>
    <name evidence="3" type="ORF">AWB64_04781</name>
</gene>
<keyword evidence="2" id="KW-1134">Transmembrane beta strand</keyword>
<evidence type="ECO:0000256" key="2">
    <source>
        <dbReference type="RuleBase" id="RU362097"/>
    </source>
</evidence>
<dbReference type="GO" id="GO:0005886">
    <property type="term" value="C:plasma membrane"/>
    <property type="evidence" value="ECO:0007669"/>
    <property type="project" value="UniProtKB-SubCell"/>
</dbReference>
<dbReference type="SUPFAM" id="SSF56954">
    <property type="entry name" value="Outer membrane efflux proteins (OEP)"/>
    <property type="match status" value="1"/>
</dbReference>
<dbReference type="InterPro" id="IPR010131">
    <property type="entry name" value="MdtP/NodT-like"/>
</dbReference>
<dbReference type="Gene3D" id="1.20.1600.10">
    <property type="entry name" value="Outer membrane efflux proteins (OEP)"/>
    <property type="match status" value="1"/>
</dbReference>
<dbReference type="PROSITE" id="PS51257">
    <property type="entry name" value="PROKAR_LIPOPROTEIN"/>
    <property type="match status" value="1"/>
</dbReference>
<keyword evidence="2" id="KW-0472">Membrane</keyword>
<keyword evidence="2" id="KW-0812">Transmembrane</keyword>
<dbReference type="PANTHER" id="PTHR30203">
    <property type="entry name" value="OUTER MEMBRANE CATION EFFLUX PROTEIN"/>
    <property type="match status" value="1"/>
</dbReference>
<comment type="subcellular location">
    <subcellularLocation>
        <location evidence="2">Cell membrane</location>
        <topology evidence="2">Lipid-anchor</topology>
    </subcellularLocation>
</comment>
<dbReference type="AlphaFoldDB" id="A0A158HLF9"/>
<proteinExistence type="inferred from homology"/>
<dbReference type="GO" id="GO:0015562">
    <property type="term" value="F:efflux transmembrane transporter activity"/>
    <property type="evidence" value="ECO:0007669"/>
    <property type="project" value="InterPro"/>
</dbReference>
<keyword evidence="2" id="KW-0732">Signal</keyword>
<feature type="chain" id="PRO_5007747451" evidence="2">
    <location>
        <begin position="21"/>
        <end position="394"/>
    </location>
</feature>
<dbReference type="Pfam" id="PF02321">
    <property type="entry name" value="OEP"/>
    <property type="match status" value="2"/>
</dbReference>
<comment type="similarity">
    <text evidence="1 2">Belongs to the outer membrane factor (OMF) (TC 1.B.17) family.</text>
</comment>
<evidence type="ECO:0000313" key="3">
    <source>
        <dbReference type="EMBL" id="SAL45096.1"/>
    </source>
</evidence>
<dbReference type="PANTHER" id="PTHR30203:SF33">
    <property type="entry name" value="BLR4455 PROTEIN"/>
    <property type="match status" value="1"/>
</dbReference>
<keyword evidence="2" id="KW-0564">Palmitate</keyword>
<dbReference type="EMBL" id="FCOC02000018">
    <property type="protein sequence ID" value="SAL45096.1"/>
    <property type="molecule type" value="Genomic_DNA"/>
</dbReference>
<protein>
    <submittedName>
        <fullName evidence="3">Outer membrane efflux protein</fullName>
    </submittedName>
</protein>
<name>A0A158HLF9_CABSO</name>
<dbReference type="Gene3D" id="2.20.200.10">
    <property type="entry name" value="Outer membrane efflux proteins (OEP)"/>
    <property type="match status" value="1"/>
</dbReference>